<comment type="caution">
    <text evidence="1">The sequence shown here is derived from an EMBL/GenBank/DDBJ whole genome shotgun (WGS) entry which is preliminary data.</text>
</comment>
<evidence type="ECO:0000313" key="2">
    <source>
        <dbReference type="Proteomes" id="UP001596254"/>
    </source>
</evidence>
<reference evidence="2" key="1">
    <citation type="journal article" date="2019" name="Int. J. Syst. Evol. Microbiol.">
        <title>The Global Catalogue of Microorganisms (GCM) 10K type strain sequencing project: providing services to taxonomists for standard genome sequencing and annotation.</title>
        <authorList>
            <consortium name="The Broad Institute Genomics Platform"/>
            <consortium name="The Broad Institute Genome Sequencing Center for Infectious Disease"/>
            <person name="Wu L."/>
            <person name="Ma J."/>
        </authorList>
    </citation>
    <scope>NUCLEOTIDE SEQUENCE [LARGE SCALE GENOMIC DNA]</scope>
    <source>
        <strain evidence="2">CCM 8905</strain>
    </source>
</reference>
<sequence>MIKENGLPFKPTNDTLAADFKQALKEVKNGETTIVSIDKFMKILDDPDGYTND</sequence>
<dbReference type="Proteomes" id="UP001596254">
    <property type="component" value="Unassembled WGS sequence"/>
</dbReference>
<protein>
    <submittedName>
        <fullName evidence="1">Uncharacterized protein</fullName>
    </submittedName>
</protein>
<accession>A0ABW1SQB5</accession>
<dbReference type="RefSeq" id="WP_164508693.1">
    <property type="nucleotide sequence ID" value="NZ_JBHSSK010000009.1"/>
</dbReference>
<keyword evidence="2" id="KW-1185">Reference proteome</keyword>
<organism evidence="1 2">
    <name type="scientific">Levilactobacillus tongjiangensis</name>
    <dbReference type="NCBI Taxonomy" id="2486023"/>
    <lineage>
        <taxon>Bacteria</taxon>
        <taxon>Bacillati</taxon>
        <taxon>Bacillota</taxon>
        <taxon>Bacilli</taxon>
        <taxon>Lactobacillales</taxon>
        <taxon>Lactobacillaceae</taxon>
        <taxon>Levilactobacillus</taxon>
    </lineage>
</organism>
<evidence type="ECO:0000313" key="1">
    <source>
        <dbReference type="EMBL" id="MFC6206646.1"/>
    </source>
</evidence>
<dbReference type="EMBL" id="JBHSSK010000009">
    <property type="protein sequence ID" value="MFC6206646.1"/>
    <property type="molecule type" value="Genomic_DNA"/>
</dbReference>
<gene>
    <name evidence="1" type="ORF">ACFP1G_04010</name>
</gene>
<proteinExistence type="predicted"/>
<name>A0ABW1SQB5_9LACO</name>